<dbReference type="Proteomes" id="UP000594364">
    <property type="component" value="Chromosome 6"/>
</dbReference>
<dbReference type="EC" id="6.1.1.2" evidence="3"/>
<dbReference type="InterPro" id="IPR002305">
    <property type="entry name" value="aa-tRNA-synth_Ic"/>
</dbReference>
<keyword evidence="4 11" id="KW-0436">Ligase</keyword>
<dbReference type="InterPro" id="IPR014729">
    <property type="entry name" value="Rossmann-like_a/b/a_fold"/>
</dbReference>
<comment type="subcellular location">
    <subcellularLocation>
        <location evidence="1">Mitochondrion matrix</location>
    </subcellularLocation>
</comment>
<evidence type="ECO:0000256" key="3">
    <source>
        <dbReference type="ARBA" id="ARBA00013161"/>
    </source>
</evidence>
<dbReference type="FunFam" id="3.40.50.620:FF:000082">
    <property type="entry name" value="MSW1p Mitochondrial tryptophanyl-tRNA synthetase"/>
    <property type="match status" value="1"/>
</dbReference>
<dbReference type="CDD" id="cd00806">
    <property type="entry name" value="TrpRS_core"/>
    <property type="match status" value="1"/>
</dbReference>
<dbReference type="InterPro" id="IPR001412">
    <property type="entry name" value="aa-tRNA-synth_I_CS"/>
</dbReference>
<dbReference type="Gene3D" id="3.40.50.620">
    <property type="entry name" value="HUPs"/>
    <property type="match status" value="1"/>
</dbReference>
<protein>
    <recommendedName>
        <fullName evidence="10">Tryptophan--tRNA ligase, mitochondrial</fullName>
        <ecNumber evidence="3">6.1.1.2</ecNumber>
    </recommendedName>
    <alternativeName>
        <fullName evidence="9">Tryptophanyl-tRNA synthetase</fullName>
    </alternativeName>
</protein>
<keyword evidence="8 11" id="KW-0030">Aminoacyl-tRNA synthetase</keyword>
<evidence type="ECO:0000256" key="6">
    <source>
        <dbReference type="ARBA" id="ARBA00022840"/>
    </source>
</evidence>
<sequence length="396" mass="44532">MYKRRLHACSQISHSRGPSWRPQHSKCAAAHTAGLRNYRSNQTWHNDNASEKPQTRVVFSGIQPTGIPHLGNYAGALRQWVQLQHREPADTKLIYSIVDLHAMTTPQNPETLKRCKRETLATLLAIGIDPERSTLFYQSSVPAHSELMWILACTASVGYLSRMTQWKQKMNIMPESQLEERQVENRLKLGLLSYPVLQAADVLVHRATHVPVGHDQKQHLEFARECVTNFNHAYGTHLVYPQTLIPPMHRIMSLSDPTSKMSKSDKTARSRVLITDTPAEIRAKISSALTDSITGITFDPLARPGISNLLSILAVFDADQRTPQDLAQAYSTAHPRLFKEIVSEAVILGLQGIRSRYMKLVEENNDYLDQVEAEGSRKARQSAEDTMKIVRSATGL</sequence>
<dbReference type="EMBL" id="CP031390">
    <property type="protein sequence ID" value="QPH17073.1"/>
    <property type="molecule type" value="Genomic_DNA"/>
</dbReference>
<dbReference type="PANTHER" id="PTHR43766">
    <property type="entry name" value="TRYPTOPHAN--TRNA LIGASE, MITOCHONDRIAL"/>
    <property type="match status" value="1"/>
</dbReference>
<dbReference type="PANTHER" id="PTHR43766:SF1">
    <property type="entry name" value="TRYPTOPHAN--TRNA LIGASE, MITOCHONDRIAL"/>
    <property type="match status" value="1"/>
</dbReference>
<proteinExistence type="inferred from homology"/>
<accession>A0A7U3SNP5</accession>
<reference evidence="12 13" key="1">
    <citation type="journal article" date="2018" name="PLoS Genet.">
        <title>Repeat elements organise 3D genome structure and mediate transcription in the filamentous fungus Epichloe festucae.</title>
        <authorList>
            <person name="Winter D.J."/>
            <person name="Ganley A.R.D."/>
            <person name="Young C.A."/>
            <person name="Liachko I."/>
            <person name="Schardl C.L."/>
            <person name="Dupont P.Y."/>
            <person name="Berry D."/>
            <person name="Ram A."/>
            <person name="Scott B."/>
            <person name="Cox M.P."/>
        </authorList>
    </citation>
    <scope>NUCLEOTIDE SEQUENCE [LARGE SCALE GENOMIC DNA]</scope>
    <source>
        <strain evidence="12 13">Fl1</strain>
    </source>
</reference>
<comment type="similarity">
    <text evidence="2 11">Belongs to the class-I aminoacyl-tRNA synthetase family.</text>
</comment>
<dbReference type="PRINTS" id="PR01039">
    <property type="entry name" value="TRNASYNTHTRP"/>
</dbReference>
<dbReference type="GO" id="GO:0004830">
    <property type="term" value="F:tryptophan-tRNA ligase activity"/>
    <property type="evidence" value="ECO:0007669"/>
    <property type="project" value="UniProtKB-EC"/>
</dbReference>
<evidence type="ECO:0000256" key="8">
    <source>
        <dbReference type="ARBA" id="ARBA00023146"/>
    </source>
</evidence>
<organism evidence="12 13">
    <name type="scientific">Epichloe festucae (strain Fl1)</name>
    <dbReference type="NCBI Taxonomy" id="877507"/>
    <lineage>
        <taxon>Eukaryota</taxon>
        <taxon>Fungi</taxon>
        <taxon>Dikarya</taxon>
        <taxon>Ascomycota</taxon>
        <taxon>Pezizomycotina</taxon>
        <taxon>Sordariomycetes</taxon>
        <taxon>Hypocreomycetidae</taxon>
        <taxon>Hypocreales</taxon>
        <taxon>Clavicipitaceae</taxon>
        <taxon>Epichloe</taxon>
    </lineage>
</organism>
<gene>
    <name evidence="12" type="ORF">C2857_001844</name>
</gene>
<dbReference type="NCBIfam" id="TIGR00233">
    <property type="entry name" value="trpS"/>
    <property type="match status" value="1"/>
</dbReference>
<evidence type="ECO:0000256" key="9">
    <source>
        <dbReference type="ARBA" id="ARBA00030268"/>
    </source>
</evidence>
<evidence type="ECO:0000256" key="1">
    <source>
        <dbReference type="ARBA" id="ARBA00004305"/>
    </source>
</evidence>
<evidence type="ECO:0000313" key="12">
    <source>
        <dbReference type="EMBL" id="QPH17073.1"/>
    </source>
</evidence>
<dbReference type="FunFam" id="1.10.240.10:FF:000002">
    <property type="entry name" value="Tryptophan--tRNA ligase"/>
    <property type="match status" value="1"/>
</dbReference>
<dbReference type="AlphaFoldDB" id="A0A7U3SNP5"/>
<evidence type="ECO:0000313" key="13">
    <source>
        <dbReference type="Proteomes" id="UP000594364"/>
    </source>
</evidence>
<dbReference type="SUPFAM" id="SSF52374">
    <property type="entry name" value="Nucleotidylyl transferase"/>
    <property type="match status" value="1"/>
</dbReference>
<keyword evidence="5 11" id="KW-0547">Nucleotide-binding</keyword>
<name>A0A7U3SNP5_EPIFF</name>
<evidence type="ECO:0000256" key="7">
    <source>
        <dbReference type="ARBA" id="ARBA00022917"/>
    </source>
</evidence>
<evidence type="ECO:0000256" key="2">
    <source>
        <dbReference type="ARBA" id="ARBA00005594"/>
    </source>
</evidence>
<dbReference type="OrthoDB" id="15808at2759"/>
<evidence type="ECO:0000256" key="11">
    <source>
        <dbReference type="RuleBase" id="RU363036"/>
    </source>
</evidence>
<dbReference type="PROSITE" id="PS00178">
    <property type="entry name" value="AA_TRNA_LIGASE_I"/>
    <property type="match status" value="1"/>
</dbReference>
<dbReference type="Gene3D" id="1.10.240.10">
    <property type="entry name" value="Tyrosyl-Transfer RNA Synthetase"/>
    <property type="match status" value="1"/>
</dbReference>
<dbReference type="InterPro" id="IPR002306">
    <property type="entry name" value="Trp-tRNA-ligase"/>
</dbReference>
<keyword evidence="7 11" id="KW-0648">Protein biosynthesis</keyword>
<dbReference type="InterPro" id="IPR050203">
    <property type="entry name" value="Trp-tRNA_synthetase"/>
</dbReference>
<evidence type="ECO:0000256" key="4">
    <source>
        <dbReference type="ARBA" id="ARBA00022598"/>
    </source>
</evidence>
<evidence type="ECO:0000256" key="10">
    <source>
        <dbReference type="ARBA" id="ARBA00069760"/>
    </source>
</evidence>
<keyword evidence="6 11" id="KW-0067">ATP-binding</keyword>
<dbReference type="GO" id="GO:0070183">
    <property type="term" value="P:mitochondrial tryptophanyl-tRNA aminoacylation"/>
    <property type="evidence" value="ECO:0007669"/>
    <property type="project" value="TreeGrafter"/>
</dbReference>
<dbReference type="GO" id="GO:0005524">
    <property type="term" value="F:ATP binding"/>
    <property type="evidence" value="ECO:0007669"/>
    <property type="project" value="UniProtKB-KW"/>
</dbReference>
<evidence type="ECO:0000256" key="5">
    <source>
        <dbReference type="ARBA" id="ARBA00022741"/>
    </source>
</evidence>
<dbReference type="GO" id="GO:0005759">
    <property type="term" value="C:mitochondrial matrix"/>
    <property type="evidence" value="ECO:0007669"/>
    <property type="project" value="UniProtKB-SubCell"/>
</dbReference>
<dbReference type="Pfam" id="PF00579">
    <property type="entry name" value="tRNA-synt_1b"/>
    <property type="match status" value="1"/>
</dbReference>
<keyword evidence="13" id="KW-1185">Reference proteome</keyword>